<evidence type="ECO:0000313" key="1">
    <source>
        <dbReference type="EMBL" id="AWD33006.1"/>
    </source>
</evidence>
<dbReference type="GO" id="GO:0016301">
    <property type="term" value="F:kinase activity"/>
    <property type="evidence" value="ECO:0007669"/>
    <property type="project" value="UniProtKB-KW"/>
</dbReference>
<name>A0A2U8BRM3_9RICK</name>
<dbReference type="AlphaFoldDB" id="A0A2U8BRM3"/>
<dbReference type="SUPFAM" id="SSF52540">
    <property type="entry name" value="P-loop containing nucleoside triphosphate hydrolases"/>
    <property type="match status" value="1"/>
</dbReference>
<dbReference type="InterPro" id="IPR027417">
    <property type="entry name" value="P-loop_NTPase"/>
</dbReference>
<proteinExistence type="predicted"/>
<protein>
    <submittedName>
        <fullName evidence="1">Dephospho-CoA kinase</fullName>
    </submittedName>
</protein>
<dbReference type="KEGG" id="fso:Fsol_00202"/>
<accession>A0A2U8BRM3</accession>
<dbReference type="OrthoDB" id="9812943at2"/>
<keyword evidence="2" id="KW-1185">Reference proteome</keyword>
<dbReference type="Gene3D" id="3.40.50.300">
    <property type="entry name" value="P-loop containing nucleotide triphosphate hydrolases"/>
    <property type="match status" value="1"/>
</dbReference>
<dbReference type="EMBL" id="CP025989">
    <property type="protein sequence ID" value="AWD33006.1"/>
    <property type="molecule type" value="Genomic_DNA"/>
</dbReference>
<evidence type="ECO:0000313" key="2">
    <source>
        <dbReference type="Proteomes" id="UP000244519"/>
    </source>
</evidence>
<dbReference type="Proteomes" id="UP000244519">
    <property type="component" value="Chromosome"/>
</dbReference>
<reference evidence="1 2" key="1">
    <citation type="journal article" date="2018" name="Genome Biol. Evol.">
        <title>The Genome Sequence of "Candidatus Fokinia solitaria": Insights on Reductive Evolution in Rickettsiales.</title>
        <authorList>
            <person name="Floriano A.M."/>
            <person name="Castelli M."/>
            <person name="Krenek S."/>
            <person name="Berendonk T.U."/>
            <person name="Bazzocchi C."/>
            <person name="Petroni G."/>
            <person name="Sassera D."/>
        </authorList>
    </citation>
    <scope>NUCLEOTIDE SEQUENCE [LARGE SCALE GENOMIC DNA]</scope>
    <source>
        <strain evidence="1">Rio ETE_ALG 3VII</strain>
    </source>
</reference>
<organism evidence="1 2">
    <name type="scientific">Candidatus Fokinia solitaria</name>
    <dbReference type="NCBI Taxonomy" id="1802984"/>
    <lineage>
        <taxon>Bacteria</taxon>
        <taxon>Pseudomonadati</taxon>
        <taxon>Pseudomonadota</taxon>
        <taxon>Alphaproteobacteria</taxon>
        <taxon>Rickettsiales</taxon>
        <taxon>Candidatus Midichloriaceae</taxon>
        <taxon>Candidatus Fokinia</taxon>
    </lineage>
</organism>
<keyword evidence="1" id="KW-0808">Transferase</keyword>
<dbReference type="RefSeq" id="WP_108673049.1">
    <property type="nucleotide sequence ID" value="NZ_CP025989.1"/>
</dbReference>
<sequence>MKLSVITGKIGSGKSTILSSIRDLGGVCYSMDELSNIVLQVLLVEEVLAFCGDQAVLISDNIQISHVYQSIFEAWKRFPDENINDFILQKQHGQSINLTKRLATLKALTQRNAPLPPIIDKKKLTTAILDKPFLLQQLEDMIYPITLRLALHYLHQEFSLHRTTLYLEHPLVKLDTLLNELQNVLYRFFIIEINANLRKSRLHHRNVDTSLLQILEEKQDTELSVLLQRAKSQITRLHGNTSSLSARQIISVSEKSHTS</sequence>
<gene>
    <name evidence="1" type="ORF">Fsol_00202</name>
</gene>
<keyword evidence="1" id="KW-0418">Kinase</keyword>